<keyword evidence="2" id="KW-0813">Transport</keyword>
<evidence type="ECO:0000313" key="10">
    <source>
        <dbReference type="EMBL" id="KAK4874943.1"/>
    </source>
</evidence>
<dbReference type="GO" id="GO:0005886">
    <property type="term" value="C:plasma membrane"/>
    <property type="evidence" value="ECO:0007669"/>
    <property type="project" value="UniProtKB-SubCell"/>
</dbReference>
<evidence type="ECO:0000256" key="6">
    <source>
        <dbReference type="ARBA" id="ARBA00022989"/>
    </source>
</evidence>
<feature type="transmembrane region" description="Helical" evidence="8">
    <location>
        <begin position="479"/>
        <end position="499"/>
    </location>
</feature>
<feature type="transmembrane region" description="Helical" evidence="8">
    <location>
        <begin position="506"/>
        <end position="522"/>
    </location>
</feature>
<dbReference type="EMBL" id="JARPUR010000006">
    <property type="protein sequence ID" value="KAK4874943.1"/>
    <property type="molecule type" value="Genomic_DNA"/>
</dbReference>
<dbReference type="Pfam" id="PF00083">
    <property type="entry name" value="Sugar_tr"/>
    <property type="match status" value="2"/>
</dbReference>
<keyword evidence="5 8" id="KW-0812">Transmembrane</keyword>
<feature type="transmembrane region" description="Helical" evidence="8">
    <location>
        <begin position="392"/>
        <end position="413"/>
    </location>
</feature>
<dbReference type="Proteomes" id="UP001353858">
    <property type="component" value="Unassembled WGS sequence"/>
</dbReference>
<feature type="transmembrane region" description="Helical" evidence="8">
    <location>
        <begin position="812"/>
        <end position="832"/>
    </location>
</feature>
<feature type="transmembrane region" description="Helical" evidence="8">
    <location>
        <begin position="425"/>
        <end position="445"/>
    </location>
</feature>
<keyword evidence="6 8" id="KW-1133">Transmembrane helix</keyword>
<feature type="transmembrane region" description="Helical" evidence="8">
    <location>
        <begin position="775"/>
        <end position="800"/>
    </location>
</feature>
<feature type="transmembrane region" description="Helical" evidence="8">
    <location>
        <begin position="117"/>
        <end position="134"/>
    </location>
</feature>
<sequence length="897" mass="98130">MGLLNTWKDCRYMQYAAAITITVSMGCSAMHLTWPSPTLPLLMSENSPIGRKITSEEGSWLASSFLLGSIPGSIGSGYFIEKYGRKKSLLFAGIPLLLPWLTVLCTNSILILCIMRFFGGIGLALIATGATIYVGEISEKDIRGKLGSAFNILRLLGSLYVFSLGPFISYFNLALTCAIFPVLFMVAFAFMPESPYYLIKTNQYDLAKRNLIILSKNSASDDFIESRLKEIQATVDYDMQNRADVKELFSNKLYRKSLIVIAGIKTVQQLSGVAAIEAYTQTIIKVSQSSISPEISSIIAGAIQFPAAILAGFLVDKLGRKPLMIISAVGCAIALTSEGVYFFLQDTLKQDVTGISWLPTTGLLLYLVMNPIGIFTLPWILLGELFATNIKGYAVCAASTYGSTLAFFATKLFQPISETWGMHVTFWIFGGICFLGAFFSTLSMAGSSSYLAWSSPTLPKITSENSPIGTTISKDEASWVASSFLLGAIPGCIFAGWAVEKFGPRLSLLFSFFPLFVPWILITFAKSGIMLCIARFIAGSSFAIVTTSGSIYVGEISEKDIRGKLCTTFNIMKLTGSLFVLSVGPFVSYTELALSCSVIPVIFVVLFYFMPESPHYLIKIGKKEEARTNLTKLSCKNRSKYDIEEHLKEIESTVTFAMQNKSTLWEMLSKKEYRKSVIVITGIKMIQQLTGYSAIEAYMQTIIESSGSSITPEISSIICGVVQLPAALLAAVIVDKLGRKPLLIVSCVGCGLALIGESVYFYLQDISKQDVDVISWLPTTGLMLFLIMNPIGIFTLPYVLLGELFATNIKAVALSASTILGVTLGFLVTKFFEPISATLGLFACFAIFAAVCMLGALFVYFVQPETKGKSFQEIQIKLNRNKKIHSNGTEVYITTHF</sequence>
<evidence type="ECO:0000256" key="2">
    <source>
        <dbReference type="ARBA" id="ARBA00022448"/>
    </source>
</evidence>
<dbReference type="PROSITE" id="PS50850">
    <property type="entry name" value="MFS"/>
    <property type="match status" value="2"/>
</dbReference>
<dbReference type="InterPro" id="IPR036259">
    <property type="entry name" value="MFS_trans_sf"/>
</dbReference>
<organism evidence="10 11">
    <name type="scientific">Aquatica leii</name>
    <dbReference type="NCBI Taxonomy" id="1421715"/>
    <lineage>
        <taxon>Eukaryota</taxon>
        <taxon>Metazoa</taxon>
        <taxon>Ecdysozoa</taxon>
        <taxon>Arthropoda</taxon>
        <taxon>Hexapoda</taxon>
        <taxon>Insecta</taxon>
        <taxon>Pterygota</taxon>
        <taxon>Neoptera</taxon>
        <taxon>Endopterygota</taxon>
        <taxon>Coleoptera</taxon>
        <taxon>Polyphaga</taxon>
        <taxon>Elateriformia</taxon>
        <taxon>Elateroidea</taxon>
        <taxon>Lampyridae</taxon>
        <taxon>Luciolinae</taxon>
        <taxon>Aquatica</taxon>
    </lineage>
</organism>
<evidence type="ECO:0000313" key="11">
    <source>
        <dbReference type="Proteomes" id="UP001353858"/>
    </source>
</evidence>
<dbReference type="Gene3D" id="1.20.1250.20">
    <property type="entry name" value="MFS general substrate transporter like domains"/>
    <property type="match status" value="2"/>
</dbReference>
<dbReference type="InterPro" id="IPR005828">
    <property type="entry name" value="MFS_sugar_transport-like"/>
</dbReference>
<dbReference type="GO" id="GO:0022857">
    <property type="term" value="F:transmembrane transporter activity"/>
    <property type="evidence" value="ECO:0007669"/>
    <property type="project" value="InterPro"/>
</dbReference>
<feature type="domain" description="Major facilitator superfamily (MFS) profile" evidence="9">
    <location>
        <begin position="1"/>
        <end position="438"/>
    </location>
</feature>
<evidence type="ECO:0000256" key="8">
    <source>
        <dbReference type="SAM" id="Phobius"/>
    </source>
</evidence>
<feature type="transmembrane region" description="Helical" evidence="8">
    <location>
        <begin position="146"/>
        <end position="164"/>
    </location>
</feature>
<dbReference type="SUPFAM" id="SSF103473">
    <property type="entry name" value="MFS general substrate transporter"/>
    <property type="match status" value="2"/>
</dbReference>
<feature type="transmembrane region" description="Helical" evidence="8">
    <location>
        <begin position="295"/>
        <end position="315"/>
    </location>
</feature>
<feature type="transmembrane region" description="Helical" evidence="8">
    <location>
        <begin position="60"/>
        <end position="80"/>
    </location>
</feature>
<dbReference type="InterPro" id="IPR050549">
    <property type="entry name" value="MFS_Trehalose_Transporter"/>
</dbReference>
<evidence type="ECO:0000256" key="5">
    <source>
        <dbReference type="ARBA" id="ARBA00022692"/>
    </source>
</evidence>
<evidence type="ECO:0000256" key="7">
    <source>
        <dbReference type="ARBA" id="ARBA00023136"/>
    </source>
</evidence>
<feature type="transmembrane region" description="Helical" evidence="8">
    <location>
        <begin position="715"/>
        <end position="734"/>
    </location>
</feature>
<dbReference type="InterPro" id="IPR005829">
    <property type="entry name" value="Sugar_transporter_CS"/>
</dbReference>
<feature type="transmembrane region" description="Helical" evidence="8">
    <location>
        <begin position="12"/>
        <end position="34"/>
    </location>
</feature>
<keyword evidence="7 8" id="KW-0472">Membrane</keyword>
<gene>
    <name evidence="10" type="ORF">RN001_014303</name>
</gene>
<feature type="transmembrane region" description="Helical" evidence="8">
    <location>
        <begin position="592"/>
        <end position="610"/>
    </location>
</feature>
<dbReference type="PANTHER" id="PTHR48021:SF46">
    <property type="entry name" value="MAJOR FACILITATOR SUPERFAMILY (MFS) PROFILE DOMAIN-CONTAINING PROTEIN"/>
    <property type="match status" value="1"/>
</dbReference>
<feature type="transmembrane region" description="Helical" evidence="8">
    <location>
        <begin position="89"/>
        <end position="111"/>
    </location>
</feature>
<evidence type="ECO:0000259" key="9">
    <source>
        <dbReference type="PROSITE" id="PS50850"/>
    </source>
</evidence>
<feature type="transmembrane region" description="Helical" evidence="8">
    <location>
        <begin position="741"/>
        <end position="763"/>
    </location>
</feature>
<feature type="transmembrane region" description="Helical" evidence="8">
    <location>
        <begin position="356"/>
        <end position="380"/>
    </location>
</feature>
<evidence type="ECO:0000256" key="3">
    <source>
        <dbReference type="ARBA" id="ARBA00022475"/>
    </source>
</evidence>
<evidence type="ECO:0000256" key="1">
    <source>
        <dbReference type="ARBA" id="ARBA00004651"/>
    </source>
</evidence>
<feature type="transmembrane region" description="Helical" evidence="8">
    <location>
        <begin position="170"/>
        <end position="190"/>
    </location>
</feature>
<feature type="transmembrane region" description="Helical" evidence="8">
    <location>
        <begin position="321"/>
        <end position="344"/>
    </location>
</feature>
<name>A0AAN7P402_9COLE</name>
<feature type="transmembrane region" description="Helical" evidence="8">
    <location>
        <begin position="528"/>
        <end position="553"/>
    </location>
</feature>
<dbReference type="PROSITE" id="PS00216">
    <property type="entry name" value="SUGAR_TRANSPORT_1"/>
    <property type="match status" value="1"/>
</dbReference>
<comment type="caution">
    <text evidence="10">The sequence shown here is derived from an EMBL/GenBank/DDBJ whole genome shotgun (WGS) entry which is preliminary data.</text>
</comment>
<dbReference type="FunFam" id="1.20.1250.20:FF:000218">
    <property type="entry name" value="facilitated trehalose transporter Tret1"/>
    <property type="match status" value="2"/>
</dbReference>
<dbReference type="InterPro" id="IPR020846">
    <property type="entry name" value="MFS_dom"/>
</dbReference>
<reference evidence="11" key="1">
    <citation type="submission" date="2023-01" db="EMBL/GenBank/DDBJ databases">
        <title>Key to firefly adult light organ development and bioluminescence: homeobox transcription factors regulate luciferase expression and transportation to peroxisome.</title>
        <authorList>
            <person name="Fu X."/>
        </authorList>
    </citation>
    <scope>NUCLEOTIDE SEQUENCE [LARGE SCALE GENOMIC DNA]</scope>
</reference>
<dbReference type="AlphaFoldDB" id="A0AAN7P402"/>
<dbReference type="PANTHER" id="PTHR48021">
    <property type="match status" value="1"/>
</dbReference>
<evidence type="ECO:0000256" key="4">
    <source>
        <dbReference type="ARBA" id="ARBA00022597"/>
    </source>
</evidence>
<keyword evidence="11" id="KW-1185">Reference proteome</keyword>
<feature type="transmembrane region" description="Helical" evidence="8">
    <location>
        <begin position="838"/>
        <end position="862"/>
    </location>
</feature>
<comment type="subcellular location">
    <subcellularLocation>
        <location evidence="1">Cell membrane</location>
        <topology evidence="1">Multi-pass membrane protein</topology>
    </subcellularLocation>
</comment>
<proteinExistence type="predicted"/>
<feature type="transmembrane region" description="Helical" evidence="8">
    <location>
        <begin position="677"/>
        <end position="695"/>
    </location>
</feature>
<protein>
    <recommendedName>
        <fullName evidence="9">Major facilitator superfamily (MFS) profile domain-containing protein</fullName>
    </recommendedName>
</protein>
<feature type="domain" description="Major facilitator superfamily (MFS) profile" evidence="9">
    <location>
        <begin position="429"/>
        <end position="867"/>
    </location>
</feature>
<keyword evidence="3" id="KW-1003">Cell membrane</keyword>
<accession>A0AAN7P402</accession>
<keyword evidence="4" id="KW-0762">Sugar transport</keyword>